<protein>
    <submittedName>
        <fullName evidence="1">Uncharacterized protein</fullName>
    </submittedName>
</protein>
<keyword evidence="2" id="KW-1185">Reference proteome</keyword>
<dbReference type="Proteomes" id="UP001317742">
    <property type="component" value="Chromosome"/>
</dbReference>
<dbReference type="EMBL" id="AP026709">
    <property type="protein sequence ID" value="BDQ35886.1"/>
    <property type="molecule type" value="Genomic_DNA"/>
</dbReference>
<gene>
    <name evidence="1" type="ORF">SYK_02460</name>
</gene>
<evidence type="ECO:0000313" key="1">
    <source>
        <dbReference type="EMBL" id="BDQ35886.1"/>
    </source>
</evidence>
<name>A0ABN6S2G5_9BACT</name>
<evidence type="ECO:0000313" key="2">
    <source>
        <dbReference type="Proteomes" id="UP001317742"/>
    </source>
</evidence>
<proteinExistence type="predicted"/>
<dbReference type="RefSeq" id="WP_281761815.1">
    <property type="nucleotide sequence ID" value="NZ_AP026709.1"/>
</dbReference>
<reference evidence="1 2" key="1">
    <citation type="submission" date="2022-08" db="EMBL/GenBank/DDBJ databases">
        <title>Genome Sequence of the sulphate-reducing bacterium, Pseudodesulfovibrio sp. SYK.</title>
        <authorList>
            <person name="Kondo R."/>
            <person name="Kataoka T."/>
        </authorList>
    </citation>
    <scope>NUCLEOTIDE SEQUENCE [LARGE SCALE GENOMIC DNA]</scope>
    <source>
        <strain evidence="1 2">SYK</strain>
    </source>
</reference>
<accession>A0ABN6S2G5</accession>
<organism evidence="1 2">
    <name type="scientific">Pseudodesulfovibrio nedwellii</name>
    <dbReference type="NCBI Taxonomy" id="2973072"/>
    <lineage>
        <taxon>Bacteria</taxon>
        <taxon>Pseudomonadati</taxon>
        <taxon>Thermodesulfobacteriota</taxon>
        <taxon>Desulfovibrionia</taxon>
        <taxon>Desulfovibrionales</taxon>
        <taxon>Desulfovibrionaceae</taxon>
    </lineage>
</organism>
<sequence>MTWQFMDGKQYRERNPMALDKAGNYYCRHVEAMTAESLHDKSDIAAELAVRDMEIDRLRRELAKAFEAGYGQ</sequence>